<reference evidence="2" key="1">
    <citation type="submission" date="2021-05" db="EMBL/GenBank/DDBJ databases">
        <authorList>
            <person name="Alioto T."/>
            <person name="Alioto T."/>
            <person name="Gomez Garrido J."/>
        </authorList>
    </citation>
    <scope>NUCLEOTIDE SEQUENCE</scope>
</reference>
<sequence length="142" mass="15177">MRAAGHGQDGELLQVRIVVAFRVHCNKQQRRVAGPFGYLPPLPVSIQSGAFGAREGENFEGRFCSIGCKYCPVGYRSTNQVGRAEAAKAGRAEEARVAASGDGRKTAGSRTRGPETAGGNGSARRDFPVDGGDRTSGRRRRR</sequence>
<feature type="region of interest" description="Disordered" evidence="1">
    <location>
        <begin position="86"/>
        <end position="142"/>
    </location>
</feature>
<feature type="compositionally biased region" description="Basic and acidic residues" evidence="1">
    <location>
        <begin position="86"/>
        <end position="96"/>
    </location>
</feature>
<dbReference type="AlphaFoldDB" id="A0A8D8GK39"/>
<accession>A0A8D8GK39</accession>
<protein>
    <submittedName>
        <fullName evidence="2">(northern house mosquito) hypothetical protein</fullName>
    </submittedName>
</protein>
<dbReference type="EMBL" id="HBUE01160424">
    <property type="protein sequence ID" value="CAG6509669.1"/>
    <property type="molecule type" value="Transcribed_RNA"/>
</dbReference>
<organism evidence="2">
    <name type="scientific">Culex pipiens</name>
    <name type="common">House mosquito</name>
    <dbReference type="NCBI Taxonomy" id="7175"/>
    <lineage>
        <taxon>Eukaryota</taxon>
        <taxon>Metazoa</taxon>
        <taxon>Ecdysozoa</taxon>
        <taxon>Arthropoda</taxon>
        <taxon>Hexapoda</taxon>
        <taxon>Insecta</taxon>
        <taxon>Pterygota</taxon>
        <taxon>Neoptera</taxon>
        <taxon>Endopterygota</taxon>
        <taxon>Diptera</taxon>
        <taxon>Nematocera</taxon>
        <taxon>Culicoidea</taxon>
        <taxon>Culicidae</taxon>
        <taxon>Culicinae</taxon>
        <taxon>Culicini</taxon>
        <taxon>Culex</taxon>
        <taxon>Culex</taxon>
    </lineage>
</organism>
<name>A0A8D8GK39_CULPI</name>
<evidence type="ECO:0000313" key="2">
    <source>
        <dbReference type="EMBL" id="CAG6509669.1"/>
    </source>
</evidence>
<dbReference type="EMBL" id="HBUE01265605">
    <property type="protein sequence ID" value="CAG6561064.1"/>
    <property type="molecule type" value="Transcribed_RNA"/>
</dbReference>
<evidence type="ECO:0000256" key="1">
    <source>
        <dbReference type="SAM" id="MobiDB-lite"/>
    </source>
</evidence>
<proteinExistence type="predicted"/>
<feature type="compositionally biased region" description="Basic and acidic residues" evidence="1">
    <location>
        <begin position="123"/>
        <end position="136"/>
    </location>
</feature>